<evidence type="ECO:0000256" key="1">
    <source>
        <dbReference type="ARBA" id="ARBA00000274"/>
    </source>
</evidence>
<dbReference type="GO" id="GO:0008714">
    <property type="term" value="F:AMP nucleosidase activity"/>
    <property type="evidence" value="ECO:0007669"/>
    <property type="project" value="UniProtKB-EC"/>
</dbReference>
<evidence type="ECO:0000256" key="3">
    <source>
        <dbReference type="RuleBase" id="RU363015"/>
    </source>
</evidence>
<dbReference type="PANTHER" id="PTHR31223:SF70">
    <property type="entry name" value="LOG FAMILY PROTEIN YJL055W"/>
    <property type="match status" value="1"/>
</dbReference>
<proteinExistence type="inferred from homology"/>
<comment type="catalytic activity">
    <reaction evidence="1">
        <text>AMP + H2O = D-ribose 5-phosphate + adenine</text>
        <dbReference type="Rhea" id="RHEA:20129"/>
        <dbReference type="ChEBI" id="CHEBI:15377"/>
        <dbReference type="ChEBI" id="CHEBI:16708"/>
        <dbReference type="ChEBI" id="CHEBI:78346"/>
        <dbReference type="ChEBI" id="CHEBI:456215"/>
        <dbReference type="EC" id="3.2.2.4"/>
    </reaction>
</comment>
<name>A0A840I450_9PROT</name>
<organism evidence="4 5">
    <name type="scientific">Parvularcula dongshanensis</name>
    <dbReference type="NCBI Taxonomy" id="1173995"/>
    <lineage>
        <taxon>Bacteria</taxon>
        <taxon>Pseudomonadati</taxon>
        <taxon>Pseudomonadota</taxon>
        <taxon>Alphaproteobacteria</taxon>
        <taxon>Parvularculales</taxon>
        <taxon>Parvularculaceae</taxon>
        <taxon>Parvularcula</taxon>
    </lineage>
</organism>
<dbReference type="EMBL" id="JACHOB010000004">
    <property type="protein sequence ID" value="MBB4659547.1"/>
    <property type="molecule type" value="Genomic_DNA"/>
</dbReference>
<dbReference type="GO" id="GO:0005829">
    <property type="term" value="C:cytosol"/>
    <property type="evidence" value="ECO:0007669"/>
    <property type="project" value="TreeGrafter"/>
</dbReference>
<evidence type="ECO:0000313" key="4">
    <source>
        <dbReference type="EMBL" id="MBB4659547.1"/>
    </source>
</evidence>
<dbReference type="Gene3D" id="3.40.50.450">
    <property type="match status" value="1"/>
</dbReference>
<evidence type="ECO:0000256" key="2">
    <source>
        <dbReference type="ARBA" id="ARBA00006763"/>
    </source>
</evidence>
<dbReference type="InterPro" id="IPR031100">
    <property type="entry name" value="LOG_fam"/>
</dbReference>
<dbReference type="Proteomes" id="UP000563524">
    <property type="component" value="Unassembled WGS sequence"/>
</dbReference>
<dbReference type="Pfam" id="PF03641">
    <property type="entry name" value="Lysine_decarbox"/>
    <property type="match status" value="1"/>
</dbReference>
<dbReference type="PANTHER" id="PTHR31223">
    <property type="entry name" value="LOG FAMILY PROTEIN YJL055W"/>
    <property type="match status" value="1"/>
</dbReference>
<keyword evidence="3" id="KW-0378">Hydrolase</keyword>
<dbReference type="EC" id="3.2.2.n1" evidence="3"/>
<gene>
    <name evidence="4" type="ORF">GGQ59_002084</name>
</gene>
<reference evidence="4 5" key="1">
    <citation type="submission" date="2020-08" db="EMBL/GenBank/DDBJ databases">
        <title>Genomic Encyclopedia of Type Strains, Phase IV (KMG-IV): sequencing the most valuable type-strain genomes for metagenomic binning, comparative biology and taxonomic classification.</title>
        <authorList>
            <person name="Goeker M."/>
        </authorList>
    </citation>
    <scope>NUCLEOTIDE SEQUENCE [LARGE SCALE GENOMIC DNA]</scope>
    <source>
        <strain evidence="4 5">DSM 102850</strain>
    </source>
</reference>
<keyword evidence="5" id="KW-1185">Reference proteome</keyword>
<dbReference type="SUPFAM" id="SSF102405">
    <property type="entry name" value="MCP/YpsA-like"/>
    <property type="match status" value="1"/>
</dbReference>
<comment type="caution">
    <text evidence="4">The sequence shown here is derived from an EMBL/GenBank/DDBJ whole genome shotgun (WGS) entry which is preliminary data.</text>
</comment>
<dbReference type="GO" id="GO:0009691">
    <property type="term" value="P:cytokinin biosynthetic process"/>
    <property type="evidence" value="ECO:0007669"/>
    <property type="project" value="UniProtKB-UniRule"/>
</dbReference>
<protein>
    <recommendedName>
        <fullName evidence="3">Cytokinin riboside 5'-monophosphate phosphoribohydrolase</fullName>
        <ecNumber evidence="3">3.2.2.n1</ecNumber>
    </recommendedName>
</protein>
<evidence type="ECO:0000313" key="5">
    <source>
        <dbReference type="Proteomes" id="UP000563524"/>
    </source>
</evidence>
<dbReference type="NCBIfam" id="TIGR00730">
    <property type="entry name" value="Rossman fold protein, TIGR00730 family"/>
    <property type="match status" value="1"/>
</dbReference>
<comment type="similarity">
    <text evidence="2 3">Belongs to the LOG family.</text>
</comment>
<dbReference type="RefSeq" id="WP_183818255.1">
    <property type="nucleotide sequence ID" value="NZ_JACHOB010000004.1"/>
</dbReference>
<sequence>MSKLSSLCVYCGSRNGDSPVFAEAARTLGRACAENGTKLVYGGGALGLMGETAGAARDAGGEVFGVIPGFLVELEGVLEGVDHEVVDTMHTRKMMMFEQADAFCTLPGGIGTLEEVIELLSWARLELHRKPIVILDIEGFWTPLVDLIDHVIERGFAAEELRQDIIVVNRAEDVLPAIEERLFGNVV</sequence>
<accession>A0A840I450</accession>
<keyword evidence="3" id="KW-0203">Cytokinin biosynthesis</keyword>
<dbReference type="AlphaFoldDB" id="A0A840I450"/>
<dbReference type="InterPro" id="IPR005269">
    <property type="entry name" value="LOG"/>
</dbReference>